<comment type="subcellular location">
    <subcellularLocation>
        <location evidence="1">Membrane</location>
        <topology evidence="1">Multi-pass membrane protein</topology>
    </subcellularLocation>
</comment>
<dbReference type="AlphaFoldDB" id="A0A8J6B0S5"/>
<dbReference type="Proteomes" id="UP000717585">
    <property type="component" value="Unassembled WGS sequence"/>
</dbReference>
<protein>
    <submittedName>
        <fullName evidence="7">Retrieval of early ER protein Rer1</fullName>
    </submittedName>
</protein>
<dbReference type="OrthoDB" id="448250at2759"/>
<comment type="caution">
    <text evidence="7">The sequence shown here is derived from an EMBL/GenBank/DDBJ whole genome shotgun (WGS) entry which is preliminary data.</text>
</comment>
<dbReference type="Pfam" id="PF03248">
    <property type="entry name" value="Rer1"/>
    <property type="match status" value="1"/>
</dbReference>
<dbReference type="GO" id="GO:0005783">
    <property type="term" value="C:endoplasmic reticulum"/>
    <property type="evidence" value="ECO:0007669"/>
    <property type="project" value="GOC"/>
</dbReference>
<reference evidence="7" key="1">
    <citation type="submission" date="2021-05" db="EMBL/GenBank/DDBJ databases">
        <title>A free-living protist that lacks canonical eukaryotic 1 DNA replication and segregation systems.</title>
        <authorList>
            <person name="Salas-Leiva D.E."/>
            <person name="Tromer E.C."/>
            <person name="Curtis B.A."/>
            <person name="Jerlstrom-Hultqvist J."/>
            <person name="Kolisko M."/>
            <person name="Yi Z."/>
            <person name="Salas-Leiva J.S."/>
            <person name="Gallot-Lavallee L."/>
            <person name="Kops G.J.P.L."/>
            <person name="Archibald J.M."/>
            <person name="Simpson A.G.B."/>
            <person name="Roger A.J."/>
        </authorList>
    </citation>
    <scope>NUCLEOTIDE SEQUENCE</scope>
    <source>
        <strain evidence="7">BICM</strain>
    </source>
</reference>
<evidence type="ECO:0000256" key="3">
    <source>
        <dbReference type="ARBA" id="ARBA00022692"/>
    </source>
</evidence>
<name>A0A8J6B0S5_9EUKA</name>
<evidence type="ECO:0000313" key="8">
    <source>
        <dbReference type="Proteomes" id="UP000717585"/>
    </source>
</evidence>
<evidence type="ECO:0000313" key="7">
    <source>
        <dbReference type="EMBL" id="KAG9390494.1"/>
    </source>
</evidence>
<organism evidence="7 8">
    <name type="scientific">Carpediemonas membranifera</name>
    <dbReference type="NCBI Taxonomy" id="201153"/>
    <lineage>
        <taxon>Eukaryota</taxon>
        <taxon>Metamonada</taxon>
        <taxon>Carpediemonas-like organisms</taxon>
        <taxon>Carpediemonas</taxon>
    </lineage>
</organism>
<gene>
    <name evidence="7" type="ORF">J8273_7845</name>
</gene>
<dbReference type="InterPro" id="IPR004932">
    <property type="entry name" value="Rer1"/>
</dbReference>
<feature type="transmembrane region" description="Helical" evidence="6">
    <location>
        <begin position="203"/>
        <end position="221"/>
    </location>
</feature>
<evidence type="ECO:0000256" key="4">
    <source>
        <dbReference type="ARBA" id="ARBA00022989"/>
    </source>
</evidence>
<dbReference type="GO" id="GO:0000139">
    <property type="term" value="C:Golgi membrane"/>
    <property type="evidence" value="ECO:0007669"/>
    <property type="project" value="TreeGrafter"/>
</dbReference>
<keyword evidence="3 6" id="KW-0812">Transmembrane</keyword>
<evidence type="ECO:0000256" key="2">
    <source>
        <dbReference type="ARBA" id="ARBA00006070"/>
    </source>
</evidence>
<accession>A0A8J6B0S5</accession>
<keyword evidence="8" id="KW-1185">Reference proteome</keyword>
<dbReference type="PANTHER" id="PTHR10743">
    <property type="entry name" value="PROTEIN RER1"/>
    <property type="match status" value="1"/>
</dbReference>
<keyword evidence="4 6" id="KW-1133">Transmembrane helix</keyword>
<sequence length="253" mass="29002">MNNEAELQTRSPVVKEAESVPHIDVEVNVSPEPPVVPVHSQQADPSPAPDLHTPMAFPEEATAKFSLRDQLHAETLPDMAHGLLGQVRNSYNRLLVLSQPKKRERWIIAAVLTVIFLLRVLVAQRWWFIAYCSWVYILSRAVLFVTPNVDPEDSPSNSLPTYENDEYRPFVSRLSEFRFWRRYTETHVISLVLTLTTLTDVPVIWQILVVYFVILAGFSIGREVHRMRKYGYAPDVPVLRRIAGLTAKPKFSR</sequence>
<feature type="transmembrane region" description="Helical" evidence="6">
    <location>
        <begin position="106"/>
        <end position="128"/>
    </location>
</feature>
<evidence type="ECO:0000256" key="6">
    <source>
        <dbReference type="SAM" id="Phobius"/>
    </source>
</evidence>
<dbReference type="EMBL" id="JAHDYR010000064">
    <property type="protein sequence ID" value="KAG9390494.1"/>
    <property type="molecule type" value="Genomic_DNA"/>
</dbReference>
<evidence type="ECO:0000256" key="5">
    <source>
        <dbReference type="ARBA" id="ARBA00023136"/>
    </source>
</evidence>
<dbReference type="GO" id="GO:0006890">
    <property type="term" value="P:retrograde vesicle-mediated transport, Golgi to endoplasmic reticulum"/>
    <property type="evidence" value="ECO:0007669"/>
    <property type="project" value="TreeGrafter"/>
</dbReference>
<proteinExistence type="inferred from homology"/>
<evidence type="ECO:0000256" key="1">
    <source>
        <dbReference type="ARBA" id="ARBA00004141"/>
    </source>
</evidence>
<comment type="similarity">
    <text evidence="2">Belongs to the RER1 family.</text>
</comment>
<dbReference type="PANTHER" id="PTHR10743:SF0">
    <property type="entry name" value="PROTEIN RER1"/>
    <property type="match status" value="1"/>
</dbReference>
<keyword evidence="5 6" id="KW-0472">Membrane</keyword>
<dbReference type="GO" id="GO:0006621">
    <property type="term" value="P:protein retention in ER lumen"/>
    <property type="evidence" value="ECO:0007669"/>
    <property type="project" value="TreeGrafter"/>
</dbReference>